<accession>A0A5J4KTG5</accession>
<dbReference type="Gene3D" id="3.30.420.40">
    <property type="match status" value="2"/>
</dbReference>
<sequence>MKLLSIETSTMVGGVAIMDDDTLIAESRINVRVTHSERIMTAIDHILMQSGMKIEDIDVFAIAIGPGSFTGLRVGLSTAKGLVYASGKKLVSVPTLEAFAWNVSFSRYQVCPLLDARKKEVYAGLFRWEGNGFLRIKNEQTVRIDKLLLDISEPTIFLGEGAVIYKDSIKERLKDFAIFGNPQNMVPCPANVAYIGMIKAKKGEFEDPVKLVPLYIRRSEAEIKQPIA</sequence>
<reference evidence="2" key="1">
    <citation type="submission" date="2019-10" db="EMBL/GenBank/DDBJ databases">
        <title>Metagenomic sequencing of thiosulfate-disproportionating enrichment culture.</title>
        <authorList>
            <person name="Umezawa K."/>
            <person name="Kojima H."/>
            <person name="Fukui M."/>
        </authorList>
    </citation>
    <scope>NUCLEOTIDE SEQUENCE</scope>
    <source>
        <strain evidence="2">45J</strain>
    </source>
</reference>
<dbReference type="InterPro" id="IPR022496">
    <property type="entry name" value="T6A_TsaB"/>
</dbReference>
<dbReference type="AlphaFoldDB" id="A0A5J4KTG5"/>
<feature type="domain" description="Gcp-like" evidence="1">
    <location>
        <begin position="34"/>
        <end position="224"/>
    </location>
</feature>
<protein>
    <submittedName>
        <fullName evidence="2">tRNA (Adenosine(37)-N6)-threonylcarbamoyltransferase complex dimerization subunit type 1 TsaB</fullName>
    </submittedName>
</protein>
<dbReference type="GO" id="GO:0002949">
    <property type="term" value="P:tRNA threonylcarbamoyladenosine modification"/>
    <property type="evidence" value="ECO:0007669"/>
    <property type="project" value="InterPro"/>
</dbReference>
<dbReference type="Pfam" id="PF00814">
    <property type="entry name" value="TsaD"/>
    <property type="match status" value="1"/>
</dbReference>
<dbReference type="EMBL" id="BLAB01000001">
    <property type="protein sequence ID" value="GER92564.1"/>
    <property type="molecule type" value="Genomic_DNA"/>
</dbReference>
<name>A0A5J4KTG5_9ZZZZ</name>
<dbReference type="GO" id="GO:0016740">
    <property type="term" value="F:transferase activity"/>
    <property type="evidence" value="ECO:0007669"/>
    <property type="project" value="UniProtKB-KW"/>
</dbReference>
<organism evidence="2">
    <name type="scientific">hot springs metagenome</name>
    <dbReference type="NCBI Taxonomy" id="433727"/>
    <lineage>
        <taxon>unclassified sequences</taxon>
        <taxon>metagenomes</taxon>
        <taxon>ecological metagenomes</taxon>
    </lineage>
</organism>
<comment type="caution">
    <text evidence="2">The sequence shown here is derived from an EMBL/GenBank/DDBJ whole genome shotgun (WGS) entry which is preliminary data.</text>
</comment>
<proteinExistence type="predicted"/>
<keyword evidence="2" id="KW-0808">Transferase</keyword>
<dbReference type="InterPro" id="IPR043129">
    <property type="entry name" value="ATPase_NBD"/>
</dbReference>
<evidence type="ECO:0000259" key="1">
    <source>
        <dbReference type="Pfam" id="PF00814"/>
    </source>
</evidence>
<dbReference type="PANTHER" id="PTHR11735:SF11">
    <property type="entry name" value="TRNA THREONYLCARBAMOYLADENOSINE BIOSYNTHESIS PROTEIN TSAB"/>
    <property type="match status" value="1"/>
</dbReference>
<dbReference type="SUPFAM" id="SSF53067">
    <property type="entry name" value="Actin-like ATPase domain"/>
    <property type="match status" value="2"/>
</dbReference>
<evidence type="ECO:0000313" key="2">
    <source>
        <dbReference type="EMBL" id="GER92564.1"/>
    </source>
</evidence>
<dbReference type="CDD" id="cd24032">
    <property type="entry name" value="ASKHA_NBD_TsaB"/>
    <property type="match status" value="1"/>
</dbReference>
<dbReference type="GO" id="GO:0005829">
    <property type="term" value="C:cytosol"/>
    <property type="evidence" value="ECO:0007669"/>
    <property type="project" value="TreeGrafter"/>
</dbReference>
<dbReference type="InterPro" id="IPR000905">
    <property type="entry name" value="Gcp-like_dom"/>
</dbReference>
<dbReference type="PANTHER" id="PTHR11735">
    <property type="entry name" value="TRNA N6-ADENOSINE THREONYLCARBAMOYLTRANSFERASE"/>
    <property type="match status" value="1"/>
</dbReference>
<dbReference type="NCBIfam" id="TIGR03725">
    <property type="entry name" value="T6A_YeaZ"/>
    <property type="match status" value="1"/>
</dbReference>
<gene>
    <name evidence="2" type="ORF">A45J_0280</name>
</gene>